<keyword evidence="2" id="KW-1185">Reference proteome</keyword>
<sequence length="71" mass="8210">MGVVRKRYAALSYAGAQGVSNLFFFPNRLLPTTLPCQNIKCNLYTLHTITYINFNIESQMKERKKELLNLI</sequence>
<gene>
    <name evidence="1" type="ORF">AF333_29950</name>
</gene>
<accession>A0A0D1YM16</accession>
<reference evidence="1 2" key="1">
    <citation type="submission" date="2015-07" db="EMBL/GenBank/DDBJ databases">
        <title>Fjat-14205 dsm 2895.</title>
        <authorList>
            <person name="Liu B."/>
            <person name="Wang J."/>
            <person name="Zhu Y."/>
            <person name="Liu G."/>
            <person name="Chen Q."/>
            <person name="Chen Z."/>
            <person name="Lan J."/>
            <person name="Che J."/>
            <person name="Ge C."/>
            <person name="Shi H."/>
            <person name="Pan Z."/>
            <person name="Liu X."/>
        </authorList>
    </citation>
    <scope>NUCLEOTIDE SEQUENCE [LARGE SCALE GENOMIC DNA]</scope>
    <source>
        <strain evidence="1 2">DSM 2895</strain>
    </source>
</reference>
<dbReference type="PATRIC" id="fig|47500.8.peg.7148"/>
<proteinExistence type="predicted"/>
<evidence type="ECO:0000313" key="2">
    <source>
        <dbReference type="Proteomes" id="UP000037269"/>
    </source>
</evidence>
<dbReference type="AlphaFoldDB" id="A0A0D1YM16"/>
<dbReference type="Proteomes" id="UP000037269">
    <property type="component" value="Unassembled WGS sequence"/>
</dbReference>
<protein>
    <submittedName>
        <fullName evidence="1">Uncharacterized protein</fullName>
    </submittedName>
</protein>
<dbReference type="EMBL" id="LGUG01000013">
    <property type="protein sequence ID" value="KON84179.1"/>
    <property type="molecule type" value="Genomic_DNA"/>
</dbReference>
<organism evidence="1 2">
    <name type="scientific">Aneurinibacillus migulanus</name>
    <name type="common">Bacillus migulanus</name>
    <dbReference type="NCBI Taxonomy" id="47500"/>
    <lineage>
        <taxon>Bacteria</taxon>
        <taxon>Bacillati</taxon>
        <taxon>Bacillota</taxon>
        <taxon>Bacilli</taxon>
        <taxon>Bacillales</taxon>
        <taxon>Paenibacillaceae</taxon>
        <taxon>Aneurinibacillus group</taxon>
        <taxon>Aneurinibacillus</taxon>
    </lineage>
</organism>
<name>A0A0D1YM16_ANEMI</name>
<evidence type="ECO:0000313" key="1">
    <source>
        <dbReference type="EMBL" id="KON84179.1"/>
    </source>
</evidence>
<comment type="caution">
    <text evidence="1">The sequence shown here is derived from an EMBL/GenBank/DDBJ whole genome shotgun (WGS) entry which is preliminary data.</text>
</comment>